<dbReference type="GO" id="GO:0006893">
    <property type="term" value="P:Golgi to plasma membrane transport"/>
    <property type="evidence" value="ECO:0007669"/>
    <property type="project" value="TreeGrafter"/>
</dbReference>
<feature type="domain" description="CCDC93 coiled-coil" evidence="5">
    <location>
        <begin position="188"/>
        <end position="597"/>
    </location>
</feature>
<dbReference type="InterPro" id="IPR039116">
    <property type="entry name" value="CCDC93"/>
</dbReference>
<evidence type="ECO:0000259" key="5">
    <source>
        <dbReference type="Pfam" id="PF09762"/>
    </source>
</evidence>
<dbReference type="Proteomes" id="UP001497644">
    <property type="component" value="Chromosome 9"/>
</dbReference>
<evidence type="ECO:0000256" key="1">
    <source>
        <dbReference type="ARBA" id="ARBA00007219"/>
    </source>
</evidence>
<evidence type="ECO:0000256" key="2">
    <source>
        <dbReference type="ARBA" id="ARBA00016765"/>
    </source>
</evidence>
<evidence type="ECO:0000256" key="3">
    <source>
        <dbReference type="ARBA" id="ARBA00023054"/>
    </source>
</evidence>
<gene>
    <name evidence="7" type="ORF">LPLAT_LOCUS14646</name>
</gene>
<evidence type="ECO:0000256" key="4">
    <source>
        <dbReference type="SAM" id="Coils"/>
    </source>
</evidence>
<accession>A0AAV2PDY7</accession>
<sequence>MAATVKNRSMLNDVPKRLPRTSESTEVDVREDEEQTTKFQEIIDLLVAAGYFRARIKGLSNFDKVIGGMTWCIKSCNFDVDVDLLFQENLTIGQKIFLTEKIVAMLPKMNCPYRIEPHQIQGLDCIHIFPVIQWLVKRSMEMRQEMAGFVRGFALNQFYKKHSFSENFEIGATINKVVIRNLHLVKKAYEPRRLFKQKEGFIKDESSRFIGTVLEYEAPFDAIKTTSITSILKSKSNNTKHELNEKNEKNTTEQITAALAVIEENSMHLSVNTVGNIVDIQAQEIAKVTEKYAAMSISKTEDSGTTDLLHALTALHKQKATLQSRINKLTKERDSLLNKLTEIIEKIKEYRAKREAIESSFKKIQEIGINDNDSIFKRLEELLFVHDGLKEQEHHFREQCKSDLNLFRGMLQEVEDDAPAEEEDCVKEYKEQKEAVIRMRLQLAKKNRIIASLMRQMDDVPGRSELTQYQRRFMELYNQVSAKHKETKQYYTLYNTLDDTKLYISKELSLLNSIQDNYNEAMASSSGKEQFLKQFETIVAGVKRNKAMVEKRCTDEKNRRDALSRQLVILVEQQRKYVAAVRQLTIECRKNEALLAQLRGP</sequence>
<dbReference type="Pfam" id="PF21673">
    <property type="entry name" value="CCDC93_N"/>
    <property type="match status" value="1"/>
</dbReference>
<dbReference type="AlphaFoldDB" id="A0AAV2PDY7"/>
<dbReference type="PANTHER" id="PTHR16441">
    <property type="entry name" value="FIDIPIDINE"/>
    <property type="match status" value="1"/>
</dbReference>
<dbReference type="PANTHER" id="PTHR16441:SF0">
    <property type="entry name" value="COILED-COIL DOMAIN-CONTAINING PROTEIN 93"/>
    <property type="match status" value="1"/>
</dbReference>
<evidence type="ECO:0000313" key="7">
    <source>
        <dbReference type="EMBL" id="CAL1689800.1"/>
    </source>
</evidence>
<name>A0AAV2PDY7_9HYME</name>
<organism evidence="7 8">
    <name type="scientific">Lasius platythorax</name>
    <dbReference type="NCBI Taxonomy" id="488582"/>
    <lineage>
        <taxon>Eukaryota</taxon>
        <taxon>Metazoa</taxon>
        <taxon>Ecdysozoa</taxon>
        <taxon>Arthropoda</taxon>
        <taxon>Hexapoda</taxon>
        <taxon>Insecta</taxon>
        <taxon>Pterygota</taxon>
        <taxon>Neoptera</taxon>
        <taxon>Endopterygota</taxon>
        <taxon>Hymenoptera</taxon>
        <taxon>Apocrita</taxon>
        <taxon>Aculeata</taxon>
        <taxon>Formicoidea</taxon>
        <taxon>Formicidae</taxon>
        <taxon>Formicinae</taxon>
        <taxon>Lasius</taxon>
        <taxon>Lasius</taxon>
    </lineage>
</organism>
<dbReference type="Pfam" id="PF09762">
    <property type="entry name" value="CCDC93_CC"/>
    <property type="match status" value="1"/>
</dbReference>
<evidence type="ECO:0000259" key="6">
    <source>
        <dbReference type="Pfam" id="PF21673"/>
    </source>
</evidence>
<protein>
    <recommendedName>
        <fullName evidence="2">Coiled-coil domain-containing protein 93</fullName>
    </recommendedName>
</protein>
<comment type="similarity">
    <text evidence="1">Belongs to the CCDC93 family.</text>
</comment>
<keyword evidence="8" id="KW-1185">Reference proteome</keyword>
<evidence type="ECO:0000313" key="8">
    <source>
        <dbReference type="Proteomes" id="UP001497644"/>
    </source>
</evidence>
<feature type="coiled-coil region" evidence="4">
    <location>
        <begin position="312"/>
        <end position="360"/>
    </location>
</feature>
<feature type="domain" description="CCDC93 N-terminal" evidence="6">
    <location>
        <begin position="34"/>
        <end position="139"/>
    </location>
</feature>
<keyword evidence="3 4" id="KW-0175">Coiled coil</keyword>
<dbReference type="InterPro" id="IPR048747">
    <property type="entry name" value="CCDC93_N"/>
</dbReference>
<reference evidence="7" key="1">
    <citation type="submission" date="2024-04" db="EMBL/GenBank/DDBJ databases">
        <authorList>
            <consortium name="Molecular Ecology Group"/>
        </authorList>
    </citation>
    <scope>NUCLEOTIDE SEQUENCE</scope>
</reference>
<proteinExistence type="inferred from homology"/>
<dbReference type="EMBL" id="OZ034832">
    <property type="protein sequence ID" value="CAL1689800.1"/>
    <property type="molecule type" value="Genomic_DNA"/>
</dbReference>
<dbReference type="InterPro" id="IPR019159">
    <property type="entry name" value="CCDC93_CC"/>
</dbReference>